<feature type="transmembrane region" description="Helical" evidence="1">
    <location>
        <begin position="12"/>
        <end position="31"/>
    </location>
</feature>
<dbReference type="PROSITE" id="PS51257">
    <property type="entry name" value="PROKAR_LIPOPROTEIN"/>
    <property type="match status" value="1"/>
</dbReference>
<keyword evidence="3" id="KW-1185">Reference proteome</keyword>
<name>A0A9W2YBX5_BIOGL</name>
<keyword evidence="1" id="KW-0812">Transmembrane</keyword>
<dbReference type="OMA" id="EERSACH"/>
<dbReference type="RefSeq" id="XP_055860242.1">
    <property type="nucleotide sequence ID" value="XM_056004267.1"/>
</dbReference>
<dbReference type="RefSeq" id="XP_055860243.1">
    <property type="nucleotide sequence ID" value="XM_056004268.1"/>
</dbReference>
<dbReference type="AlphaFoldDB" id="A0A9W2YBX5"/>
<evidence type="ECO:0000313" key="5">
    <source>
        <dbReference type="RefSeq" id="XP_055860243.1"/>
    </source>
</evidence>
<dbReference type="Proteomes" id="UP001165740">
    <property type="component" value="Chromosome 11"/>
</dbReference>
<keyword evidence="1" id="KW-1133">Transmembrane helix</keyword>
<evidence type="ECO:0000259" key="2">
    <source>
        <dbReference type="Pfam" id="PF13383"/>
    </source>
</evidence>
<sequence length="329" mass="38186">MPVRLRRRALLAYILSLSFSCLVIWALLFLASEQTIAPYGKIELTAEDSYNFPHDSHPTKDHIELKEKKSKVNSITYGSGEIHIPDFDVLRDMSWSELAELYHRYLGRNQVECKEVTRLGRVTDGGWDMCSDSPYKPTSPCIVYSFGIADDFSFDNAVVDQLGCTVYSFDPSINMDTKQRGDKKYFYKMGLADSDRTLSNGWSMSRLETIRASLKHTKKVLDILKMDVEEWEWEVLPDLLTSDQLKTTGQLLIELHQCDGCSKYNPEQPDKEPSKERYIHMLQLLRQLYEQNFRIFHHHDNKACRYLSKFTLMEMTACKEIGFIRVSET</sequence>
<dbReference type="GeneID" id="106054988"/>
<accession>A0A9W2YBX5</accession>
<dbReference type="Pfam" id="PF13383">
    <property type="entry name" value="Methyltransf_22"/>
    <property type="match status" value="1"/>
</dbReference>
<dbReference type="InterPro" id="IPR025714">
    <property type="entry name" value="Methyltranfer_dom"/>
</dbReference>
<organism evidence="3 4">
    <name type="scientific">Biomphalaria glabrata</name>
    <name type="common">Bloodfluke planorb</name>
    <name type="synonym">Freshwater snail</name>
    <dbReference type="NCBI Taxonomy" id="6526"/>
    <lineage>
        <taxon>Eukaryota</taxon>
        <taxon>Metazoa</taxon>
        <taxon>Spiralia</taxon>
        <taxon>Lophotrochozoa</taxon>
        <taxon>Mollusca</taxon>
        <taxon>Gastropoda</taxon>
        <taxon>Heterobranchia</taxon>
        <taxon>Euthyneura</taxon>
        <taxon>Panpulmonata</taxon>
        <taxon>Hygrophila</taxon>
        <taxon>Lymnaeoidea</taxon>
        <taxon>Planorbidae</taxon>
        <taxon>Biomphalaria</taxon>
    </lineage>
</organism>
<dbReference type="InterPro" id="IPR026913">
    <property type="entry name" value="METTL24"/>
</dbReference>
<keyword evidence="1" id="KW-0472">Membrane</keyword>
<evidence type="ECO:0000313" key="4">
    <source>
        <dbReference type="RefSeq" id="XP_055860242.1"/>
    </source>
</evidence>
<feature type="domain" description="Methyltransferase" evidence="2">
    <location>
        <begin position="108"/>
        <end position="266"/>
    </location>
</feature>
<evidence type="ECO:0000256" key="1">
    <source>
        <dbReference type="SAM" id="Phobius"/>
    </source>
</evidence>
<evidence type="ECO:0000313" key="3">
    <source>
        <dbReference type="Proteomes" id="UP001165740"/>
    </source>
</evidence>
<dbReference type="PANTHER" id="PTHR32026:SF10">
    <property type="entry name" value="METHYLTRANSFERASE-LIKE PROTEIN 24-RELATED"/>
    <property type="match status" value="1"/>
</dbReference>
<dbReference type="PANTHER" id="PTHR32026">
    <property type="entry name" value="METHYLTRANSFERASE-LIKE PROTEIN 24"/>
    <property type="match status" value="1"/>
</dbReference>
<protein>
    <submittedName>
        <fullName evidence="4 5">Probable methyltransferase-like protein 24</fullName>
    </submittedName>
</protein>
<gene>
    <name evidence="4 5" type="primary">LOC106054988</name>
</gene>
<reference evidence="4 5" key="1">
    <citation type="submission" date="2025-04" db="UniProtKB">
        <authorList>
            <consortium name="RefSeq"/>
        </authorList>
    </citation>
    <scope>IDENTIFICATION</scope>
</reference>
<dbReference type="OrthoDB" id="10006218at2759"/>
<proteinExistence type="predicted"/>